<protein>
    <submittedName>
        <fullName evidence="7">Uncharacterized protein</fullName>
    </submittedName>
</protein>
<evidence type="ECO:0000313" key="7">
    <source>
        <dbReference type="WBParaSite" id="nRc.2.0.1.t31471-RA"/>
    </source>
</evidence>
<evidence type="ECO:0000256" key="1">
    <source>
        <dbReference type="ARBA" id="ARBA00004141"/>
    </source>
</evidence>
<keyword evidence="2 5" id="KW-0812">Transmembrane</keyword>
<evidence type="ECO:0000256" key="2">
    <source>
        <dbReference type="ARBA" id="ARBA00022692"/>
    </source>
</evidence>
<dbReference type="WBParaSite" id="nRc.2.0.1.t31471-RA">
    <property type="protein sequence ID" value="nRc.2.0.1.t31471-RA"/>
    <property type="gene ID" value="nRc.2.0.1.g31471"/>
</dbReference>
<dbReference type="InterPro" id="IPR019408">
    <property type="entry name" value="7TM_GPCR_serpentine_rcpt_Srab"/>
</dbReference>
<dbReference type="GO" id="GO:0016020">
    <property type="term" value="C:membrane"/>
    <property type="evidence" value="ECO:0007669"/>
    <property type="project" value="UniProtKB-SubCell"/>
</dbReference>
<feature type="transmembrane region" description="Helical" evidence="5">
    <location>
        <begin position="205"/>
        <end position="227"/>
    </location>
</feature>
<evidence type="ECO:0000256" key="3">
    <source>
        <dbReference type="ARBA" id="ARBA00022989"/>
    </source>
</evidence>
<proteinExistence type="predicted"/>
<accession>A0A915JYE0</accession>
<organism evidence="6 7">
    <name type="scientific">Romanomermis culicivorax</name>
    <name type="common">Nematode worm</name>
    <dbReference type="NCBI Taxonomy" id="13658"/>
    <lineage>
        <taxon>Eukaryota</taxon>
        <taxon>Metazoa</taxon>
        <taxon>Ecdysozoa</taxon>
        <taxon>Nematoda</taxon>
        <taxon>Enoplea</taxon>
        <taxon>Dorylaimia</taxon>
        <taxon>Mermithida</taxon>
        <taxon>Mermithoidea</taxon>
        <taxon>Mermithidae</taxon>
        <taxon>Romanomermis</taxon>
    </lineage>
</organism>
<dbReference type="Pfam" id="PF10292">
    <property type="entry name" value="7TM_GPCR_Srab"/>
    <property type="match status" value="1"/>
</dbReference>
<dbReference type="Proteomes" id="UP000887565">
    <property type="component" value="Unplaced"/>
</dbReference>
<feature type="transmembrane region" description="Helical" evidence="5">
    <location>
        <begin position="29"/>
        <end position="49"/>
    </location>
</feature>
<feature type="transmembrane region" description="Helical" evidence="5">
    <location>
        <begin position="69"/>
        <end position="90"/>
    </location>
</feature>
<comment type="subcellular location">
    <subcellularLocation>
        <location evidence="1">Membrane</location>
        <topology evidence="1">Multi-pass membrane protein</topology>
    </subcellularLocation>
</comment>
<name>A0A915JYE0_ROMCU</name>
<reference evidence="7" key="1">
    <citation type="submission" date="2022-11" db="UniProtKB">
        <authorList>
            <consortium name="WormBaseParasite"/>
        </authorList>
    </citation>
    <scope>IDENTIFICATION</scope>
</reference>
<evidence type="ECO:0000256" key="5">
    <source>
        <dbReference type="SAM" id="Phobius"/>
    </source>
</evidence>
<evidence type="ECO:0000313" key="6">
    <source>
        <dbReference type="Proteomes" id="UP000887565"/>
    </source>
</evidence>
<feature type="transmembrane region" description="Helical" evidence="5">
    <location>
        <begin position="171"/>
        <end position="193"/>
    </location>
</feature>
<sequence length="289" mass="33159">MLIYGVRLLYIYIYEPCHMISTVAYCKKLYTPVAVPLIGIPSTILALSIERLCASVYYKQYDGKKSMTLPAVLLSFVLVIIFLVIVPPSIMNHQSSKDFSPKICGGLIIQSWDDDFPFGVLVGITMEIISMSIFTYIHFSDTKKYRTSLNRAINRLNIRYQLMFNIQLNKALLPSNIVCLPCFTLANVCVFASSASTSFKSQTIYSNFIFVFINLFATFQPLMFFMFNKWFKVLLLADLDKFLSLVKIRPTSRRGQQTNSNKALDVAAERKQCDLQSIKYFDHLEKIWN</sequence>
<keyword evidence="4 5" id="KW-0472">Membrane</keyword>
<keyword evidence="3 5" id="KW-1133">Transmembrane helix</keyword>
<evidence type="ECO:0000256" key="4">
    <source>
        <dbReference type="ARBA" id="ARBA00023136"/>
    </source>
</evidence>
<keyword evidence="6" id="KW-1185">Reference proteome</keyword>
<feature type="transmembrane region" description="Helical" evidence="5">
    <location>
        <begin position="116"/>
        <end position="139"/>
    </location>
</feature>
<dbReference type="AlphaFoldDB" id="A0A915JYE0"/>